<organism evidence="2 3">
    <name type="scientific">Caerostris extrusa</name>
    <name type="common">Bark spider</name>
    <name type="synonym">Caerostris bankana</name>
    <dbReference type="NCBI Taxonomy" id="172846"/>
    <lineage>
        <taxon>Eukaryota</taxon>
        <taxon>Metazoa</taxon>
        <taxon>Ecdysozoa</taxon>
        <taxon>Arthropoda</taxon>
        <taxon>Chelicerata</taxon>
        <taxon>Arachnida</taxon>
        <taxon>Araneae</taxon>
        <taxon>Araneomorphae</taxon>
        <taxon>Entelegynae</taxon>
        <taxon>Araneoidea</taxon>
        <taxon>Araneidae</taxon>
        <taxon>Caerostris</taxon>
    </lineage>
</organism>
<dbReference type="AlphaFoldDB" id="A0AAV4RZW0"/>
<sequence length="133" mass="15074">MISERETKLFSAGTGNKRNREEFLADANRQKKRRPSSDSEINSDNVLTIVINAIPSARKAADAVFNGVTRERHLSRCQRPLFADPQTRSRKETMESVLMKGELMSGSTWQLKHLGSYGDSCEIVYRRGREIGE</sequence>
<accession>A0AAV4RZW0</accession>
<comment type="caution">
    <text evidence="2">The sequence shown here is derived from an EMBL/GenBank/DDBJ whole genome shotgun (WGS) entry which is preliminary data.</text>
</comment>
<feature type="region of interest" description="Disordered" evidence="1">
    <location>
        <begin position="1"/>
        <end position="41"/>
    </location>
</feature>
<keyword evidence="3" id="KW-1185">Reference proteome</keyword>
<name>A0AAV4RZW0_CAEEX</name>
<proteinExistence type="predicted"/>
<evidence type="ECO:0000256" key="1">
    <source>
        <dbReference type="SAM" id="MobiDB-lite"/>
    </source>
</evidence>
<evidence type="ECO:0000313" key="2">
    <source>
        <dbReference type="EMBL" id="GIY25886.1"/>
    </source>
</evidence>
<reference evidence="2 3" key="1">
    <citation type="submission" date="2021-06" db="EMBL/GenBank/DDBJ databases">
        <title>Caerostris extrusa draft genome.</title>
        <authorList>
            <person name="Kono N."/>
            <person name="Arakawa K."/>
        </authorList>
    </citation>
    <scope>NUCLEOTIDE SEQUENCE [LARGE SCALE GENOMIC DNA]</scope>
</reference>
<evidence type="ECO:0000313" key="3">
    <source>
        <dbReference type="Proteomes" id="UP001054945"/>
    </source>
</evidence>
<dbReference type="EMBL" id="BPLR01008599">
    <property type="protein sequence ID" value="GIY25886.1"/>
    <property type="molecule type" value="Genomic_DNA"/>
</dbReference>
<dbReference type="Proteomes" id="UP001054945">
    <property type="component" value="Unassembled WGS sequence"/>
</dbReference>
<protein>
    <submittedName>
        <fullName evidence="2">Uncharacterized protein</fullName>
    </submittedName>
</protein>
<gene>
    <name evidence="2" type="ORF">CEXT_236381</name>
</gene>